<comment type="similarity">
    <text evidence="1 4">Belongs to the CRISPR-associated protein Cas6/Cse3/CasE family.</text>
</comment>
<evidence type="ECO:0000313" key="7">
    <source>
        <dbReference type="EMBL" id="SDZ03266.1"/>
    </source>
</evidence>
<comment type="function">
    <text evidence="4">CRISPR (clustered regularly interspaced short palindromic repeat), is an adaptive immune system that provides protection against mobile genetic elements (viruses, transposable elements and conjugative plasmids). CRISPR clusters contain sequences complementary to antecedent mobile elements and target invading nucleic acids. CRISPR clusters are transcribed and processed into CRISPR RNA (crRNA).</text>
</comment>
<feature type="active site" description="Proton acceptor" evidence="5">
    <location>
        <position position="28"/>
    </location>
</feature>
<dbReference type="InterPro" id="IPR010156">
    <property type="entry name" value="CRISPR-assoc_prot_Cas6"/>
</dbReference>
<accession>A0A1H3PQD6</accession>
<dbReference type="PANTHER" id="PTHR36984">
    <property type="entry name" value="CRISPR-ASSOCIATED ENDORIBONUCLEASE CAS6 1"/>
    <property type="match status" value="1"/>
</dbReference>
<protein>
    <recommendedName>
        <fullName evidence="4">CRISPR-associated endoribonuclease</fullName>
    </recommendedName>
</protein>
<keyword evidence="8" id="KW-1185">Reference proteome</keyword>
<dbReference type="InterPro" id="IPR049435">
    <property type="entry name" value="Cas_Cas6_C"/>
</dbReference>
<evidence type="ECO:0000256" key="5">
    <source>
        <dbReference type="PIRSR" id="PIRSR005054-50"/>
    </source>
</evidence>
<evidence type="ECO:0000256" key="1">
    <source>
        <dbReference type="ARBA" id="ARBA00005937"/>
    </source>
</evidence>
<dbReference type="GO" id="GO:0003723">
    <property type="term" value="F:RNA binding"/>
    <property type="evidence" value="ECO:0007669"/>
    <property type="project" value="UniProtKB-KW"/>
</dbReference>
<evidence type="ECO:0000256" key="2">
    <source>
        <dbReference type="ARBA" id="ARBA00022884"/>
    </source>
</evidence>
<dbReference type="Gene3D" id="3.30.70.1900">
    <property type="match status" value="1"/>
</dbReference>
<dbReference type="Proteomes" id="UP000199230">
    <property type="component" value="Unassembled WGS sequence"/>
</dbReference>
<reference evidence="7 8" key="1">
    <citation type="submission" date="2016-10" db="EMBL/GenBank/DDBJ databases">
        <authorList>
            <person name="de Groot N.N."/>
        </authorList>
    </citation>
    <scope>NUCLEOTIDE SEQUENCE [LARGE SCALE GENOMIC DNA]</scope>
    <source>
        <strain evidence="7 8">APO</strain>
    </source>
</reference>
<dbReference type="RefSeq" id="WP_093314173.1">
    <property type="nucleotide sequence ID" value="NZ_FNPV01000007.1"/>
</dbReference>
<dbReference type="STRING" id="159292.SAMN05192546_10726"/>
<evidence type="ECO:0000259" key="6">
    <source>
        <dbReference type="Pfam" id="PF01881"/>
    </source>
</evidence>
<dbReference type="OrthoDB" id="9797488at2"/>
<gene>
    <name evidence="7" type="ORF">SAMN05192546_10726</name>
</gene>
<dbReference type="GO" id="GO:0016788">
    <property type="term" value="F:hydrolase activity, acting on ester bonds"/>
    <property type="evidence" value="ECO:0007669"/>
    <property type="project" value="InterPro"/>
</dbReference>
<dbReference type="InterPro" id="IPR045747">
    <property type="entry name" value="CRISPR-assoc_prot_Cas6_N_sf"/>
</dbReference>
<evidence type="ECO:0000256" key="4">
    <source>
        <dbReference type="PIRNR" id="PIRNR005054"/>
    </source>
</evidence>
<organism evidence="7 8">
    <name type="scientific">Tindallia californiensis</name>
    <dbReference type="NCBI Taxonomy" id="159292"/>
    <lineage>
        <taxon>Bacteria</taxon>
        <taxon>Bacillati</taxon>
        <taxon>Bacillota</taxon>
        <taxon>Clostridia</taxon>
        <taxon>Peptostreptococcales</taxon>
        <taxon>Tindalliaceae</taxon>
        <taxon>Tindallia</taxon>
    </lineage>
</organism>
<dbReference type="AlphaFoldDB" id="A0A1H3PQD6"/>
<dbReference type="Pfam" id="PF21350">
    <property type="entry name" value="Cas6_I-A"/>
    <property type="match status" value="1"/>
</dbReference>
<dbReference type="EMBL" id="FNPV01000007">
    <property type="protein sequence ID" value="SDZ03266.1"/>
    <property type="molecule type" value="Genomic_DNA"/>
</dbReference>
<dbReference type="Gene3D" id="3.30.70.1890">
    <property type="match status" value="1"/>
</dbReference>
<evidence type="ECO:0000313" key="8">
    <source>
        <dbReference type="Proteomes" id="UP000199230"/>
    </source>
</evidence>
<name>A0A1H3PQD6_9FIRM</name>
<proteinExistence type="inferred from homology"/>
<dbReference type="Pfam" id="PF01881">
    <property type="entry name" value="Cas_Cas6_C"/>
    <property type="match status" value="1"/>
</dbReference>
<feature type="active site" description="Proton donor" evidence="5">
    <location>
        <position position="40"/>
    </location>
</feature>
<dbReference type="PIRSF" id="PIRSF005054">
    <property type="entry name" value="PF1131"/>
    <property type="match status" value="1"/>
</dbReference>
<sequence>MRLEITFKAEKRVSLPIHYNYYLQGMIYRHISKELATFLHDNGFPYENRKFRLFCFSQLEGDSVYVKKNKRIEFDGLIKLNITSPIPEFCQELGNSLLFAETVELANQTLKVQEVAARSNRVIDSKGTFKLISPATVYSTLQRPDGGKYTVYHSPEEKEFEQQVDKNLRKKYMSLYGQEPPKGLVKTQPLNPSRQSVIYYKTSFIKGYSCQMQMEGPIQLLQMAMDTGIGSKNSQGFGCLKEIERR</sequence>
<keyword evidence="2" id="KW-0694">RNA-binding</keyword>
<evidence type="ECO:0000256" key="3">
    <source>
        <dbReference type="ARBA" id="ARBA00023118"/>
    </source>
</evidence>
<dbReference type="PANTHER" id="PTHR36984:SF1">
    <property type="entry name" value="CRISPR-ASSOCIATED ENDORIBONUCLEASE CAS6 1"/>
    <property type="match status" value="1"/>
</dbReference>
<dbReference type="NCBIfam" id="TIGR01877">
    <property type="entry name" value="cas_cas6"/>
    <property type="match status" value="1"/>
</dbReference>
<feature type="domain" description="CRISPR associated protein Cas6 C-terminal" evidence="6">
    <location>
        <begin position="123"/>
        <end position="241"/>
    </location>
</feature>
<keyword evidence="3" id="KW-0051">Antiviral defense</keyword>
<dbReference type="GO" id="GO:0051607">
    <property type="term" value="P:defense response to virus"/>
    <property type="evidence" value="ECO:0007669"/>
    <property type="project" value="UniProtKB-KW"/>
</dbReference>
<dbReference type="CDD" id="cd21140">
    <property type="entry name" value="Cas6_I-like"/>
    <property type="match status" value="1"/>
</dbReference>